<evidence type="ECO:0000256" key="2">
    <source>
        <dbReference type="ARBA" id="ARBA00023002"/>
    </source>
</evidence>
<evidence type="ECO:0000313" key="7">
    <source>
        <dbReference type="EMBL" id="KAI9253384.1"/>
    </source>
</evidence>
<name>A0AAD5K360_9FUNG</name>
<accession>A0AAD5K360</accession>
<keyword evidence="6" id="KW-1133">Transmembrane helix</keyword>
<dbReference type="PRINTS" id="PR00385">
    <property type="entry name" value="P450"/>
</dbReference>
<keyword evidence="2 5" id="KW-0560">Oxidoreductase</keyword>
<dbReference type="Proteomes" id="UP001209540">
    <property type="component" value="Unassembled WGS sequence"/>
</dbReference>
<comment type="caution">
    <text evidence="7">The sequence shown here is derived from an EMBL/GenBank/DDBJ whole genome shotgun (WGS) entry which is preliminary data.</text>
</comment>
<keyword evidence="6" id="KW-0472">Membrane</keyword>
<evidence type="ECO:0000256" key="1">
    <source>
        <dbReference type="ARBA" id="ARBA00022723"/>
    </source>
</evidence>
<evidence type="ECO:0000256" key="6">
    <source>
        <dbReference type="SAM" id="Phobius"/>
    </source>
</evidence>
<sequence length="519" mass="58933">MKTLTTYLQDNVKHTAITLFLVITGGYLTYYYTLPSKKATKVQNRGFKTIPVPKGRVPYFGHLFGLMESPSRQMVKWQKEMGPIMLVYMGVKSWYILGDPYLAHEVFCTNGSITSNRPFQTYTHQYYSQERGIIFPNPSDNWNKTRAAVLQWITPKNVSKMNHLLEPEADKLVEHLLDLTTSQGGHVDIIKPLQLAAMNVILTMGFGKRASSMEDPTFKAIISNIENGLVHANIIRDMGTFLPLFSFVDRLFQPGMRRFAQEDTIPLYTGLINEALATDVHCLAKHLSQLDHMDDLAMAVTMSDTIAAGSDTIAITTAWSIIILCCYQDIQKSLQEEVDQFITTHKRLPLFDEREQLPHLVSFQKESMRFRATTPFGLLHETSKDLICRDYFIPKGATIVSNMQAINMNPDVYDDPKQFLPERFLDKLKPMYASANAAVHERDHFNFGWGRRTCPGSFLAEVEIFYILARLLAKTKIEPTLDQEGQPNYPDLNALNEVGTVNLPKDTTVCITKRSDAIL</sequence>
<dbReference type="PROSITE" id="PS00086">
    <property type="entry name" value="CYTOCHROME_P450"/>
    <property type="match status" value="1"/>
</dbReference>
<feature type="binding site" description="axial binding residue" evidence="4">
    <location>
        <position position="454"/>
    </location>
    <ligand>
        <name>heme</name>
        <dbReference type="ChEBI" id="CHEBI:30413"/>
    </ligand>
    <ligandPart>
        <name>Fe</name>
        <dbReference type="ChEBI" id="CHEBI:18248"/>
    </ligandPart>
</feature>
<dbReference type="SUPFAM" id="SSF48264">
    <property type="entry name" value="Cytochrome P450"/>
    <property type="match status" value="1"/>
</dbReference>
<dbReference type="Pfam" id="PF00067">
    <property type="entry name" value="p450"/>
    <property type="match status" value="1"/>
</dbReference>
<dbReference type="GO" id="GO:0016705">
    <property type="term" value="F:oxidoreductase activity, acting on paired donors, with incorporation or reduction of molecular oxygen"/>
    <property type="evidence" value="ECO:0007669"/>
    <property type="project" value="InterPro"/>
</dbReference>
<evidence type="ECO:0000256" key="5">
    <source>
        <dbReference type="RuleBase" id="RU000461"/>
    </source>
</evidence>
<reference evidence="7" key="2">
    <citation type="submission" date="2023-02" db="EMBL/GenBank/DDBJ databases">
        <authorList>
            <consortium name="DOE Joint Genome Institute"/>
            <person name="Mondo S.J."/>
            <person name="Chang Y."/>
            <person name="Wang Y."/>
            <person name="Ahrendt S."/>
            <person name="Andreopoulos W."/>
            <person name="Barry K."/>
            <person name="Beard J."/>
            <person name="Benny G.L."/>
            <person name="Blankenship S."/>
            <person name="Bonito G."/>
            <person name="Cuomo C."/>
            <person name="Desiro A."/>
            <person name="Gervers K.A."/>
            <person name="Hundley H."/>
            <person name="Kuo A."/>
            <person name="LaButti K."/>
            <person name="Lang B.F."/>
            <person name="Lipzen A."/>
            <person name="O'Donnell K."/>
            <person name="Pangilinan J."/>
            <person name="Reynolds N."/>
            <person name="Sandor L."/>
            <person name="Smith M.W."/>
            <person name="Tsang A."/>
            <person name="Grigoriev I.V."/>
            <person name="Stajich J.E."/>
            <person name="Spatafora J.W."/>
        </authorList>
    </citation>
    <scope>NUCLEOTIDE SEQUENCE</scope>
    <source>
        <strain evidence="7">RSA 2281</strain>
    </source>
</reference>
<dbReference type="PANTHER" id="PTHR46300:SF11">
    <property type="entry name" value="OXIDOREDUCTASE, PUTATIVE-RELATED"/>
    <property type="match status" value="1"/>
</dbReference>
<comment type="cofactor">
    <cofactor evidence="4">
        <name>heme</name>
        <dbReference type="ChEBI" id="CHEBI:30413"/>
    </cofactor>
</comment>
<organism evidence="7 8">
    <name type="scientific">Phascolomyces articulosus</name>
    <dbReference type="NCBI Taxonomy" id="60185"/>
    <lineage>
        <taxon>Eukaryota</taxon>
        <taxon>Fungi</taxon>
        <taxon>Fungi incertae sedis</taxon>
        <taxon>Mucoromycota</taxon>
        <taxon>Mucoromycotina</taxon>
        <taxon>Mucoromycetes</taxon>
        <taxon>Mucorales</taxon>
        <taxon>Lichtheimiaceae</taxon>
        <taxon>Phascolomyces</taxon>
    </lineage>
</organism>
<keyword evidence="8" id="KW-1185">Reference proteome</keyword>
<comment type="similarity">
    <text evidence="5">Belongs to the cytochrome P450 family.</text>
</comment>
<dbReference type="InterPro" id="IPR002401">
    <property type="entry name" value="Cyt_P450_E_grp-I"/>
</dbReference>
<gene>
    <name evidence="7" type="ORF">BDA99DRAFT_519630</name>
</gene>
<evidence type="ECO:0000313" key="8">
    <source>
        <dbReference type="Proteomes" id="UP001209540"/>
    </source>
</evidence>
<dbReference type="InterPro" id="IPR001128">
    <property type="entry name" value="Cyt_P450"/>
</dbReference>
<keyword evidence="5" id="KW-0503">Monooxygenase</keyword>
<reference evidence="7" key="1">
    <citation type="journal article" date="2022" name="IScience">
        <title>Evolution of zygomycete secretomes and the origins of terrestrial fungal ecologies.</title>
        <authorList>
            <person name="Chang Y."/>
            <person name="Wang Y."/>
            <person name="Mondo S."/>
            <person name="Ahrendt S."/>
            <person name="Andreopoulos W."/>
            <person name="Barry K."/>
            <person name="Beard J."/>
            <person name="Benny G.L."/>
            <person name="Blankenship S."/>
            <person name="Bonito G."/>
            <person name="Cuomo C."/>
            <person name="Desiro A."/>
            <person name="Gervers K.A."/>
            <person name="Hundley H."/>
            <person name="Kuo A."/>
            <person name="LaButti K."/>
            <person name="Lang B.F."/>
            <person name="Lipzen A."/>
            <person name="O'Donnell K."/>
            <person name="Pangilinan J."/>
            <person name="Reynolds N."/>
            <person name="Sandor L."/>
            <person name="Smith M.E."/>
            <person name="Tsang A."/>
            <person name="Grigoriev I.V."/>
            <person name="Stajich J.E."/>
            <person name="Spatafora J.W."/>
        </authorList>
    </citation>
    <scope>NUCLEOTIDE SEQUENCE</scope>
    <source>
        <strain evidence="7">RSA 2281</strain>
    </source>
</reference>
<dbReference type="InterPro" id="IPR050364">
    <property type="entry name" value="Cytochrome_P450_fung"/>
</dbReference>
<dbReference type="AlphaFoldDB" id="A0AAD5K360"/>
<dbReference type="GO" id="GO:0020037">
    <property type="term" value="F:heme binding"/>
    <property type="evidence" value="ECO:0007669"/>
    <property type="project" value="InterPro"/>
</dbReference>
<dbReference type="PRINTS" id="PR00463">
    <property type="entry name" value="EP450I"/>
</dbReference>
<dbReference type="GO" id="GO:0004497">
    <property type="term" value="F:monooxygenase activity"/>
    <property type="evidence" value="ECO:0007669"/>
    <property type="project" value="UniProtKB-KW"/>
</dbReference>
<evidence type="ECO:0000256" key="3">
    <source>
        <dbReference type="ARBA" id="ARBA00023004"/>
    </source>
</evidence>
<dbReference type="InterPro" id="IPR017972">
    <property type="entry name" value="Cyt_P450_CS"/>
</dbReference>
<keyword evidence="6" id="KW-0812">Transmembrane</keyword>
<dbReference type="EMBL" id="JAIXMP010000026">
    <property type="protein sequence ID" value="KAI9253384.1"/>
    <property type="molecule type" value="Genomic_DNA"/>
</dbReference>
<protein>
    <submittedName>
        <fullName evidence="7">Cytochrome P450</fullName>
    </submittedName>
</protein>
<keyword evidence="3 4" id="KW-0408">Iron</keyword>
<keyword evidence="1 4" id="KW-0479">Metal-binding</keyword>
<dbReference type="GO" id="GO:0005506">
    <property type="term" value="F:iron ion binding"/>
    <property type="evidence" value="ECO:0007669"/>
    <property type="project" value="InterPro"/>
</dbReference>
<feature type="transmembrane region" description="Helical" evidence="6">
    <location>
        <begin position="12"/>
        <end position="32"/>
    </location>
</feature>
<dbReference type="PANTHER" id="PTHR46300">
    <property type="entry name" value="P450, PUTATIVE (EUROFUNG)-RELATED-RELATED"/>
    <property type="match status" value="1"/>
</dbReference>
<evidence type="ECO:0000256" key="4">
    <source>
        <dbReference type="PIRSR" id="PIRSR602401-1"/>
    </source>
</evidence>
<keyword evidence="4 5" id="KW-0349">Heme</keyword>
<proteinExistence type="inferred from homology"/>
<dbReference type="InterPro" id="IPR036396">
    <property type="entry name" value="Cyt_P450_sf"/>
</dbReference>
<dbReference type="Gene3D" id="1.10.630.10">
    <property type="entry name" value="Cytochrome P450"/>
    <property type="match status" value="1"/>
</dbReference>